<accession>A0A5N6TYG3</accession>
<dbReference type="PANTHER" id="PTHR43303">
    <property type="entry name" value="NADPH DEHYDROGENASE C23G7.10C-RELATED"/>
    <property type="match status" value="1"/>
</dbReference>
<proteinExistence type="predicted"/>
<evidence type="ECO:0000256" key="2">
    <source>
        <dbReference type="ARBA" id="ARBA00022630"/>
    </source>
</evidence>
<evidence type="ECO:0000256" key="5">
    <source>
        <dbReference type="ARBA" id="ARBA00023002"/>
    </source>
</evidence>
<feature type="domain" description="NADH:flavin oxidoreductase/NADH oxidase N-terminal" evidence="6">
    <location>
        <begin position="51"/>
        <end position="238"/>
    </location>
</feature>
<evidence type="ECO:0000256" key="4">
    <source>
        <dbReference type="ARBA" id="ARBA00022857"/>
    </source>
</evidence>
<keyword evidence="2" id="KW-0285">Flavoprotein</keyword>
<dbReference type="AlphaFoldDB" id="A0A5N6TYG3"/>
<dbReference type="Pfam" id="PF00724">
    <property type="entry name" value="Oxidored_FMN"/>
    <property type="match status" value="1"/>
</dbReference>
<evidence type="ECO:0000313" key="8">
    <source>
        <dbReference type="Proteomes" id="UP000325780"/>
    </source>
</evidence>
<evidence type="ECO:0000256" key="1">
    <source>
        <dbReference type="ARBA" id="ARBA00001917"/>
    </source>
</evidence>
<keyword evidence="5" id="KW-0560">Oxidoreductase</keyword>
<protein>
    <recommendedName>
        <fullName evidence="6">NADH:flavin oxidoreductase/NADH oxidase N-terminal domain-containing protein</fullName>
    </recommendedName>
</protein>
<dbReference type="GO" id="GO:0050661">
    <property type="term" value="F:NADP binding"/>
    <property type="evidence" value="ECO:0007669"/>
    <property type="project" value="InterPro"/>
</dbReference>
<name>A0A5N6TYG3_ASPAV</name>
<sequence>MGDSAENQYTDFRSVAVDGLPFFTPKQRIPVGTAILDPENGITEETITPAFRPITIRGKTFQNRIWVAPMCMYSCQDGMLSDFHVAHYGQWAMRSSALITIEAAAVTLRGRNTPQDAGLWSDNHIAPLKRVVDLIHPQSQKAAIQLQHAGRKCGVCPPWLGLRLVPDEFGGYAKDVQGPTAEPWNENYATPGEMTEEEIWETINGYGQAARRAVAAGIDVIAIHGAHGYLVHSFASPAIVAAYKELEAGGFGKLCICVE</sequence>
<dbReference type="Proteomes" id="UP000325780">
    <property type="component" value="Unassembled WGS sequence"/>
</dbReference>
<keyword evidence="8" id="KW-1185">Reference proteome</keyword>
<evidence type="ECO:0000313" key="7">
    <source>
        <dbReference type="EMBL" id="KAE8151370.1"/>
    </source>
</evidence>
<keyword evidence="3" id="KW-0288">FMN</keyword>
<dbReference type="InterPro" id="IPR013785">
    <property type="entry name" value="Aldolase_TIM"/>
</dbReference>
<dbReference type="InterPro" id="IPR001155">
    <property type="entry name" value="OxRdtase_FMN_N"/>
</dbReference>
<dbReference type="OrthoDB" id="4466294at2759"/>
<organism evidence="7 8">
    <name type="scientific">Aspergillus avenaceus</name>
    <dbReference type="NCBI Taxonomy" id="36643"/>
    <lineage>
        <taxon>Eukaryota</taxon>
        <taxon>Fungi</taxon>
        <taxon>Dikarya</taxon>
        <taxon>Ascomycota</taxon>
        <taxon>Pezizomycotina</taxon>
        <taxon>Eurotiomycetes</taxon>
        <taxon>Eurotiomycetidae</taxon>
        <taxon>Eurotiales</taxon>
        <taxon>Aspergillaceae</taxon>
        <taxon>Aspergillus</taxon>
        <taxon>Aspergillus subgen. Circumdati</taxon>
    </lineage>
</organism>
<evidence type="ECO:0000256" key="3">
    <source>
        <dbReference type="ARBA" id="ARBA00022643"/>
    </source>
</evidence>
<dbReference type="GO" id="GO:0010181">
    <property type="term" value="F:FMN binding"/>
    <property type="evidence" value="ECO:0007669"/>
    <property type="project" value="InterPro"/>
</dbReference>
<gene>
    <name evidence="7" type="ORF">BDV25DRAFT_138893</name>
</gene>
<evidence type="ECO:0000259" key="6">
    <source>
        <dbReference type="Pfam" id="PF00724"/>
    </source>
</evidence>
<dbReference type="Gene3D" id="3.20.20.70">
    <property type="entry name" value="Aldolase class I"/>
    <property type="match status" value="1"/>
</dbReference>
<dbReference type="EMBL" id="ML742072">
    <property type="protein sequence ID" value="KAE8151370.1"/>
    <property type="molecule type" value="Genomic_DNA"/>
</dbReference>
<keyword evidence="4" id="KW-0521">NADP</keyword>
<comment type="cofactor">
    <cofactor evidence="1">
        <name>FMN</name>
        <dbReference type="ChEBI" id="CHEBI:58210"/>
    </cofactor>
</comment>
<dbReference type="GO" id="GO:0003959">
    <property type="term" value="F:NADPH dehydrogenase activity"/>
    <property type="evidence" value="ECO:0007669"/>
    <property type="project" value="InterPro"/>
</dbReference>
<dbReference type="PANTHER" id="PTHR43303:SF4">
    <property type="entry name" value="NADPH DEHYDROGENASE C23G7.10C-RELATED"/>
    <property type="match status" value="1"/>
</dbReference>
<dbReference type="InterPro" id="IPR044152">
    <property type="entry name" value="YqjM-like"/>
</dbReference>
<dbReference type="SUPFAM" id="SSF51395">
    <property type="entry name" value="FMN-linked oxidoreductases"/>
    <property type="match status" value="1"/>
</dbReference>
<reference evidence="7 8" key="1">
    <citation type="submission" date="2019-04" db="EMBL/GenBank/DDBJ databases">
        <title>Friends and foes A comparative genomics study of 23 Aspergillus species from section Flavi.</title>
        <authorList>
            <consortium name="DOE Joint Genome Institute"/>
            <person name="Kjaerbolling I."/>
            <person name="Vesth T."/>
            <person name="Frisvad J.C."/>
            <person name="Nybo J.L."/>
            <person name="Theobald S."/>
            <person name="Kildgaard S."/>
            <person name="Isbrandt T."/>
            <person name="Kuo A."/>
            <person name="Sato A."/>
            <person name="Lyhne E.K."/>
            <person name="Kogle M.E."/>
            <person name="Wiebenga A."/>
            <person name="Kun R.S."/>
            <person name="Lubbers R.J."/>
            <person name="Makela M.R."/>
            <person name="Barry K."/>
            <person name="Chovatia M."/>
            <person name="Clum A."/>
            <person name="Daum C."/>
            <person name="Haridas S."/>
            <person name="He G."/>
            <person name="LaButti K."/>
            <person name="Lipzen A."/>
            <person name="Mondo S."/>
            <person name="Riley R."/>
            <person name="Salamov A."/>
            <person name="Simmons B.A."/>
            <person name="Magnuson J.K."/>
            <person name="Henrissat B."/>
            <person name="Mortensen U.H."/>
            <person name="Larsen T.O."/>
            <person name="Devries R.P."/>
            <person name="Grigoriev I.V."/>
            <person name="Machida M."/>
            <person name="Baker S.E."/>
            <person name="Andersen M.R."/>
        </authorList>
    </citation>
    <scope>NUCLEOTIDE SEQUENCE [LARGE SCALE GENOMIC DNA]</scope>
    <source>
        <strain evidence="7 8">IBT 18842</strain>
    </source>
</reference>